<dbReference type="Gene3D" id="3.40.250.10">
    <property type="entry name" value="Rhodanese-like domain"/>
    <property type="match status" value="1"/>
</dbReference>
<dbReference type="RefSeq" id="WP_338747940.1">
    <property type="nucleotide sequence ID" value="NZ_CP144913.1"/>
</dbReference>
<dbReference type="PROSITE" id="PS50206">
    <property type="entry name" value="RHODANESE_3"/>
    <property type="match status" value="1"/>
</dbReference>
<evidence type="ECO:0000313" key="3">
    <source>
        <dbReference type="Proteomes" id="UP001382727"/>
    </source>
</evidence>
<evidence type="ECO:0000259" key="1">
    <source>
        <dbReference type="PROSITE" id="PS50206"/>
    </source>
</evidence>
<protein>
    <submittedName>
        <fullName evidence="2">Rhodanese-like domain-containing protein</fullName>
    </submittedName>
</protein>
<dbReference type="SMART" id="SM00450">
    <property type="entry name" value="RHOD"/>
    <property type="match status" value="1"/>
</dbReference>
<gene>
    <name evidence="2" type="ORF">V1351_09665</name>
</gene>
<sequence>MTYAADLSPQQTWEALTDDPEAVLVDVRTRAELSFVGVADLTPIDKQMVAIEWTSFPTGAPNGAFLEQLQEAVPQDAAVYFLCRSGGRSAAAAEAATAAGWTRAHNVLDGFEGPLDERGHRAVAGWKNDGLPWRQG</sequence>
<dbReference type="InterPro" id="IPR044240">
    <property type="entry name" value="STR4-like"/>
</dbReference>
<dbReference type="SUPFAM" id="SSF52821">
    <property type="entry name" value="Rhodanese/Cell cycle control phosphatase"/>
    <property type="match status" value="1"/>
</dbReference>
<proteinExistence type="predicted"/>
<name>A0ABZ2MDV5_9MICO</name>
<dbReference type="EMBL" id="CP144913">
    <property type="protein sequence ID" value="WXB75227.1"/>
    <property type="molecule type" value="Genomic_DNA"/>
</dbReference>
<dbReference type="PANTHER" id="PTHR47377:SF1">
    <property type="entry name" value="RHODANESE-LIKE DOMAIN-CONTAINING PROTEIN 4, CHLOROPLASTIC"/>
    <property type="match status" value="1"/>
</dbReference>
<accession>A0ABZ2MDV5</accession>
<keyword evidence="3" id="KW-1185">Reference proteome</keyword>
<dbReference type="InterPro" id="IPR001763">
    <property type="entry name" value="Rhodanese-like_dom"/>
</dbReference>
<feature type="domain" description="Rhodanese" evidence="1">
    <location>
        <begin position="18"/>
        <end position="123"/>
    </location>
</feature>
<dbReference type="InterPro" id="IPR036873">
    <property type="entry name" value="Rhodanese-like_dom_sf"/>
</dbReference>
<dbReference type="Proteomes" id="UP001382727">
    <property type="component" value="Chromosome"/>
</dbReference>
<organism evidence="2 3">
    <name type="scientific">Janibacter alittae</name>
    <dbReference type="NCBI Taxonomy" id="3115209"/>
    <lineage>
        <taxon>Bacteria</taxon>
        <taxon>Bacillati</taxon>
        <taxon>Actinomycetota</taxon>
        <taxon>Actinomycetes</taxon>
        <taxon>Micrococcales</taxon>
        <taxon>Intrasporangiaceae</taxon>
        <taxon>Janibacter</taxon>
    </lineage>
</organism>
<dbReference type="PANTHER" id="PTHR47377">
    <property type="entry name" value="RHODANESE-LIKE DOMAIN-CONTAINING PROTEIN 4, CHLOROPLASTIC"/>
    <property type="match status" value="1"/>
</dbReference>
<evidence type="ECO:0000313" key="2">
    <source>
        <dbReference type="EMBL" id="WXB75227.1"/>
    </source>
</evidence>
<reference evidence="2 3" key="1">
    <citation type="submission" date="2024-02" db="EMBL/GenBank/DDBJ databases">
        <title>Janibacter sp. nov., isolated from gut of marine sandworm.</title>
        <authorList>
            <person name="Kim B."/>
            <person name="Jun M.O."/>
            <person name="Shin N.-R."/>
        </authorList>
    </citation>
    <scope>NUCLEOTIDE SEQUENCE [LARGE SCALE GENOMIC DNA]</scope>
    <source>
        <strain evidence="2 3">A1S7</strain>
    </source>
</reference>
<dbReference type="Pfam" id="PF00581">
    <property type="entry name" value="Rhodanese"/>
    <property type="match status" value="1"/>
</dbReference>